<gene>
    <name evidence="1" type="ORF">NLG97_g321</name>
</gene>
<proteinExistence type="predicted"/>
<keyword evidence="2" id="KW-1185">Reference proteome</keyword>
<reference evidence="1" key="1">
    <citation type="submission" date="2022-07" db="EMBL/GenBank/DDBJ databases">
        <title>Genome Sequence of Lecanicillium saksenae.</title>
        <authorList>
            <person name="Buettner E."/>
        </authorList>
    </citation>
    <scope>NUCLEOTIDE SEQUENCE</scope>
    <source>
        <strain evidence="1">VT-O1</strain>
    </source>
</reference>
<evidence type="ECO:0000313" key="1">
    <source>
        <dbReference type="EMBL" id="KAJ3499452.1"/>
    </source>
</evidence>
<dbReference type="EMBL" id="JANAKD010000009">
    <property type="protein sequence ID" value="KAJ3499452.1"/>
    <property type="molecule type" value="Genomic_DNA"/>
</dbReference>
<comment type="caution">
    <text evidence="1">The sequence shown here is derived from an EMBL/GenBank/DDBJ whole genome shotgun (WGS) entry which is preliminary data.</text>
</comment>
<protein>
    <submittedName>
        <fullName evidence="1">Uncharacterized protein</fullName>
    </submittedName>
</protein>
<organism evidence="1 2">
    <name type="scientific">Lecanicillium saksenae</name>
    <dbReference type="NCBI Taxonomy" id="468837"/>
    <lineage>
        <taxon>Eukaryota</taxon>
        <taxon>Fungi</taxon>
        <taxon>Dikarya</taxon>
        <taxon>Ascomycota</taxon>
        <taxon>Pezizomycotina</taxon>
        <taxon>Sordariomycetes</taxon>
        <taxon>Hypocreomycetidae</taxon>
        <taxon>Hypocreales</taxon>
        <taxon>Cordycipitaceae</taxon>
        <taxon>Lecanicillium</taxon>
    </lineage>
</organism>
<evidence type="ECO:0000313" key="2">
    <source>
        <dbReference type="Proteomes" id="UP001148737"/>
    </source>
</evidence>
<sequence length="178" mass="18300">MRYSTPVLLISALAGAQGFVVQRDAKAIIGVLSSVQTDIDGLDTAVKAWTADPAPVLDASNKLVATIGQGTGTVQGSQELSLNEAISLLGPVKDLKAHAQTLVDDLKGKKDIVIKGGLCEAVSSQVTSIGDKSKGLIDATVSKVPQGAQDIAKQQAQGFVDILNDASSAFSPENCKNA</sequence>
<accession>A0ACC1RAD1</accession>
<dbReference type="Proteomes" id="UP001148737">
    <property type="component" value="Unassembled WGS sequence"/>
</dbReference>
<name>A0ACC1RAD1_9HYPO</name>